<proteinExistence type="predicted"/>
<reference evidence="2 3" key="1">
    <citation type="journal article" date="2013" name="Genome Announc.">
        <title>Draft Genome Sequence of Streptomyces viridochromogenes Strain Tu57, Producer of Avilamycin.</title>
        <authorList>
            <person name="Gruning B.A."/>
            <person name="Erxleben A."/>
            <person name="Hahnlein A."/>
            <person name="Gunther S."/>
        </authorList>
    </citation>
    <scope>NUCLEOTIDE SEQUENCE [LARGE SCALE GENOMIC DNA]</scope>
    <source>
        <strain evidence="2 3">Tue57</strain>
    </source>
</reference>
<feature type="region of interest" description="Disordered" evidence="1">
    <location>
        <begin position="18"/>
        <end position="90"/>
    </location>
</feature>
<dbReference type="Proteomes" id="UP000011205">
    <property type="component" value="Unassembled WGS sequence"/>
</dbReference>
<evidence type="ECO:0000313" key="2">
    <source>
        <dbReference type="EMBL" id="ELS56262.1"/>
    </source>
</evidence>
<accession>L8PLN3</accession>
<comment type="caution">
    <text evidence="2">The sequence shown here is derived from an EMBL/GenBank/DDBJ whole genome shotgun (WGS) entry which is preliminary data.</text>
</comment>
<name>L8PLN3_STRVR</name>
<protein>
    <submittedName>
        <fullName evidence="2">Uncharacterized protein</fullName>
    </submittedName>
</protein>
<dbReference type="PATRIC" id="fig|1160705.3.peg.2754"/>
<dbReference type="AlphaFoldDB" id="L8PLN3"/>
<evidence type="ECO:0000256" key="1">
    <source>
        <dbReference type="SAM" id="MobiDB-lite"/>
    </source>
</evidence>
<feature type="compositionally biased region" description="Basic residues" evidence="1">
    <location>
        <begin position="55"/>
        <end position="74"/>
    </location>
</feature>
<organism evidence="2 3">
    <name type="scientific">Streptomyces viridochromogenes Tue57</name>
    <dbReference type="NCBI Taxonomy" id="1160705"/>
    <lineage>
        <taxon>Bacteria</taxon>
        <taxon>Bacillati</taxon>
        <taxon>Actinomycetota</taxon>
        <taxon>Actinomycetes</taxon>
        <taxon>Kitasatosporales</taxon>
        <taxon>Streptomycetaceae</taxon>
        <taxon>Streptomyces</taxon>
    </lineage>
</organism>
<dbReference type="EMBL" id="AMLP01000090">
    <property type="protein sequence ID" value="ELS56262.1"/>
    <property type="molecule type" value="Genomic_DNA"/>
</dbReference>
<evidence type="ECO:0000313" key="3">
    <source>
        <dbReference type="Proteomes" id="UP000011205"/>
    </source>
</evidence>
<gene>
    <name evidence="2" type="ORF">STVIR_2779</name>
</gene>
<sequence>MLRDDHAVVHVFAVTSRRVHGTRPGGEPAIRVAVGKPAGPRTRGTPQARQAHPTQRPKHHPKPRPEHHPKHHPNRPQPPADRIASGTGVS</sequence>